<dbReference type="SUPFAM" id="SSF48264">
    <property type="entry name" value="Cytochrome P450"/>
    <property type="match status" value="1"/>
</dbReference>
<proteinExistence type="inferred from homology"/>
<keyword evidence="3 4" id="KW-0408">Iron</keyword>
<feature type="binding site" description="axial binding residue" evidence="4">
    <location>
        <position position="448"/>
    </location>
    <ligand>
        <name>heme</name>
        <dbReference type="ChEBI" id="CHEBI:30413"/>
    </ligand>
    <ligandPart>
        <name>Fe</name>
        <dbReference type="ChEBI" id="CHEBI:18248"/>
    </ligandPart>
</feature>
<dbReference type="CDD" id="cd11072">
    <property type="entry name" value="CYP71-like"/>
    <property type="match status" value="1"/>
</dbReference>
<organism evidence="8 9">
    <name type="scientific">Aristolochia fimbriata</name>
    <name type="common">White veined hardy Dutchman's pipe vine</name>
    <dbReference type="NCBI Taxonomy" id="158543"/>
    <lineage>
        <taxon>Eukaryota</taxon>
        <taxon>Viridiplantae</taxon>
        <taxon>Streptophyta</taxon>
        <taxon>Embryophyta</taxon>
        <taxon>Tracheophyta</taxon>
        <taxon>Spermatophyta</taxon>
        <taxon>Magnoliopsida</taxon>
        <taxon>Magnoliidae</taxon>
        <taxon>Piperales</taxon>
        <taxon>Aristolochiaceae</taxon>
        <taxon>Aristolochia</taxon>
    </lineage>
</organism>
<evidence type="ECO:0000256" key="4">
    <source>
        <dbReference type="PIRSR" id="PIRSR602401-1"/>
    </source>
</evidence>
<dbReference type="PRINTS" id="PR00385">
    <property type="entry name" value="P450"/>
</dbReference>
<dbReference type="AlphaFoldDB" id="A0AAV7EGE7"/>
<keyword evidence="7" id="KW-0812">Transmembrane</keyword>
<evidence type="ECO:0000256" key="3">
    <source>
        <dbReference type="ARBA" id="ARBA00023004"/>
    </source>
</evidence>
<dbReference type="PRINTS" id="PR00463">
    <property type="entry name" value="EP450I"/>
</dbReference>
<evidence type="ECO:0008006" key="10">
    <source>
        <dbReference type="Google" id="ProtNLM"/>
    </source>
</evidence>
<protein>
    <recommendedName>
        <fullName evidence="10">Cytochrome P450</fullName>
    </recommendedName>
</protein>
<evidence type="ECO:0000256" key="1">
    <source>
        <dbReference type="ARBA" id="ARBA00010617"/>
    </source>
</evidence>
<evidence type="ECO:0000313" key="8">
    <source>
        <dbReference type="EMBL" id="KAG9446298.1"/>
    </source>
</evidence>
<keyword evidence="7" id="KW-0472">Membrane</keyword>
<comment type="similarity">
    <text evidence="1 5">Belongs to the cytochrome P450 family.</text>
</comment>
<dbReference type="PROSITE" id="PS00086">
    <property type="entry name" value="CYTOCHROME_P450"/>
    <property type="match status" value="1"/>
</dbReference>
<keyword evidence="7" id="KW-1133">Transmembrane helix</keyword>
<keyword evidence="5" id="KW-0560">Oxidoreductase</keyword>
<dbReference type="GO" id="GO:0016705">
    <property type="term" value="F:oxidoreductase activity, acting on paired donors, with incorporation or reduction of molecular oxygen"/>
    <property type="evidence" value="ECO:0007669"/>
    <property type="project" value="InterPro"/>
</dbReference>
<dbReference type="InterPro" id="IPR001128">
    <property type="entry name" value="Cyt_P450"/>
</dbReference>
<evidence type="ECO:0000256" key="7">
    <source>
        <dbReference type="SAM" id="Phobius"/>
    </source>
</evidence>
<dbReference type="GO" id="GO:0020037">
    <property type="term" value="F:heme binding"/>
    <property type="evidence" value="ECO:0007669"/>
    <property type="project" value="InterPro"/>
</dbReference>
<dbReference type="FunFam" id="1.10.630.10:FF:000011">
    <property type="entry name" value="Cytochrome P450 83B1"/>
    <property type="match status" value="1"/>
</dbReference>
<keyword evidence="2 4" id="KW-0479">Metal-binding</keyword>
<feature type="coiled-coil region" evidence="6">
    <location>
        <begin position="229"/>
        <end position="256"/>
    </location>
</feature>
<dbReference type="InterPro" id="IPR002401">
    <property type="entry name" value="Cyt_P450_E_grp-I"/>
</dbReference>
<dbReference type="PANTHER" id="PTHR47955:SF11">
    <property type="entry name" value="4-HYDROXYPHENYLACETALDEHYDE OXIME MONOOXYGENASE"/>
    <property type="match status" value="1"/>
</dbReference>
<dbReference type="InterPro" id="IPR017972">
    <property type="entry name" value="Cyt_P450_CS"/>
</dbReference>
<evidence type="ECO:0000256" key="2">
    <source>
        <dbReference type="ARBA" id="ARBA00022723"/>
    </source>
</evidence>
<keyword evidence="5" id="KW-0503">Monooxygenase</keyword>
<dbReference type="Gene3D" id="1.10.630.10">
    <property type="entry name" value="Cytochrome P450"/>
    <property type="match status" value="1"/>
</dbReference>
<evidence type="ECO:0000313" key="9">
    <source>
        <dbReference type="Proteomes" id="UP000825729"/>
    </source>
</evidence>
<sequence>MEIVSLQIFLLPLILTVVVYLLFFRRRQVGVPPGLPLIGHLHLMTDMPHVALAELAQKHGPLLFLRLGRVPALVVSSPRLAREVLKTHDHALCSRPHLTGAHYLSFNCSDVTFSPYGPYWRQARKICVTELLHPRRVSSFRRIRRDEVARMLASLTATAAAAAGGGVDVSERFLTLANDVLCRVAFGKRFAEAAGGGEHRRRLAEVLAESQALFAGFSVGDFFPGFEWVNSLTGLKRRLENNLADLRAVCDDIIAEHQAKGMPGSSGSEKEDFVDVLLRVKRSPDLEVPITDDNLKALVLDMFVAGTDTTSATLEWTMTELARHPGVMSKAQEEVRRVVAGANPGAGVGEDDLQNLPYMKAVIKETFRLHPPVPLLVPRESIEECTIDGRRVPLGSRVFINTYAMGRDGTVWEDPLSYRPERFLGSAVDVKGQVDFELLPFGGGRRGCPGYNFGLATVEIALASLLYHFDWELPEGVAAEEVDMSEIFGLATRKKVPLVLVPRKKSGHEFMLDQVCGQ</sequence>
<keyword evidence="4 5" id="KW-0349">Heme</keyword>
<dbReference type="EMBL" id="JAINDJ010000005">
    <property type="protein sequence ID" value="KAG9446298.1"/>
    <property type="molecule type" value="Genomic_DNA"/>
</dbReference>
<keyword evidence="6" id="KW-0175">Coiled coil</keyword>
<comment type="cofactor">
    <cofactor evidence="4">
        <name>heme</name>
        <dbReference type="ChEBI" id="CHEBI:30413"/>
    </cofactor>
</comment>
<evidence type="ECO:0000256" key="6">
    <source>
        <dbReference type="SAM" id="Coils"/>
    </source>
</evidence>
<dbReference type="InterPro" id="IPR036396">
    <property type="entry name" value="Cyt_P450_sf"/>
</dbReference>
<dbReference type="GO" id="GO:0004497">
    <property type="term" value="F:monooxygenase activity"/>
    <property type="evidence" value="ECO:0007669"/>
    <property type="project" value="UniProtKB-KW"/>
</dbReference>
<dbReference type="Pfam" id="PF00067">
    <property type="entry name" value="p450"/>
    <property type="match status" value="1"/>
</dbReference>
<evidence type="ECO:0000256" key="5">
    <source>
        <dbReference type="RuleBase" id="RU000461"/>
    </source>
</evidence>
<reference evidence="8 9" key="1">
    <citation type="submission" date="2021-07" db="EMBL/GenBank/DDBJ databases">
        <title>The Aristolochia fimbriata genome: insights into angiosperm evolution, floral development and chemical biosynthesis.</title>
        <authorList>
            <person name="Jiao Y."/>
        </authorList>
    </citation>
    <scope>NUCLEOTIDE SEQUENCE [LARGE SCALE GENOMIC DNA]</scope>
    <source>
        <strain evidence="8">IBCAS-2021</strain>
        <tissue evidence="8">Leaf</tissue>
    </source>
</reference>
<accession>A0AAV7EGE7</accession>
<dbReference type="PANTHER" id="PTHR47955">
    <property type="entry name" value="CYTOCHROME P450 FAMILY 71 PROTEIN"/>
    <property type="match status" value="1"/>
</dbReference>
<keyword evidence="9" id="KW-1185">Reference proteome</keyword>
<gene>
    <name evidence="8" type="ORF">H6P81_012426</name>
</gene>
<comment type="caution">
    <text evidence="8">The sequence shown here is derived from an EMBL/GenBank/DDBJ whole genome shotgun (WGS) entry which is preliminary data.</text>
</comment>
<name>A0AAV7EGE7_ARIFI</name>
<feature type="transmembrane region" description="Helical" evidence="7">
    <location>
        <begin position="6"/>
        <end position="24"/>
    </location>
</feature>
<dbReference type="GO" id="GO:0005506">
    <property type="term" value="F:iron ion binding"/>
    <property type="evidence" value="ECO:0007669"/>
    <property type="project" value="InterPro"/>
</dbReference>
<dbReference type="Proteomes" id="UP000825729">
    <property type="component" value="Unassembled WGS sequence"/>
</dbReference>